<evidence type="ECO:0000313" key="2">
    <source>
        <dbReference type="Proteomes" id="UP000887013"/>
    </source>
</evidence>
<proteinExistence type="predicted"/>
<keyword evidence="2" id="KW-1185">Reference proteome</keyword>
<accession>A0A8X6NNH5</accession>
<evidence type="ECO:0008006" key="3">
    <source>
        <dbReference type="Google" id="ProtNLM"/>
    </source>
</evidence>
<dbReference type="EMBL" id="BMAW01059751">
    <property type="protein sequence ID" value="GFT22582.1"/>
    <property type="molecule type" value="Genomic_DNA"/>
</dbReference>
<comment type="caution">
    <text evidence="1">The sequence shown here is derived from an EMBL/GenBank/DDBJ whole genome shotgun (WGS) entry which is preliminary data.</text>
</comment>
<gene>
    <name evidence="1" type="ORF">NPIL_702591</name>
</gene>
<protein>
    <recommendedName>
        <fullName evidence="3">PiggyBac transposable element-derived protein domain-containing protein</fullName>
    </recommendedName>
</protein>
<evidence type="ECO:0000313" key="1">
    <source>
        <dbReference type="EMBL" id="GFT22582.1"/>
    </source>
</evidence>
<dbReference type="OrthoDB" id="10057240at2759"/>
<organism evidence="1 2">
    <name type="scientific">Nephila pilipes</name>
    <name type="common">Giant wood spider</name>
    <name type="synonym">Nephila maculata</name>
    <dbReference type="NCBI Taxonomy" id="299642"/>
    <lineage>
        <taxon>Eukaryota</taxon>
        <taxon>Metazoa</taxon>
        <taxon>Ecdysozoa</taxon>
        <taxon>Arthropoda</taxon>
        <taxon>Chelicerata</taxon>
        <taxon>Arachnida</taxon>
        <taxon>Araneae</taxon>
        <taxon>Araneomorphae</taxon>
        <taxon>Entelegynae</taxon>
        <taxon>Araneoidea</taxon>
        <taxon>Nephilidae</taxon>
        <taxon>Nephila</taxon>
    </lineage>
</organism>
<sequence length="159" mass="18118">MEKALQFLDTQNSDDSNISDFDVCIIPPNERGDITKNEDMNDEDLGEIFQRDIIGELEILRKDESYDAPSTSHSKIEAQEPSDIKIGFPDLQDLDPIQRFDKILSKKYIGTLACMTKLNTSQKGEMTAIDCTDIAQFLGLLLLSGYRWMPKELLHWVLC</sequence>
<name>A0A8X6NNH5_NEPPI</name>
<dbReference type="Proteomes" id="UP000887013">
    <property type="component" value="Unassembled WGS sequence"/>
</dbReference>
<dbReference type="AlphaFoldDB" id="A0A8X6NNH5"/>
<reference evidence="1" key="1">
    <citation type="submission" date="2020-08" db="EMBL/GenBank/DDBJ databases">
        <title>Multicomponent nature underlies the extraordinary mechanical properties of spider dragline silk.</title>
        <authorList>
            <person name="Kono N."/>
            <person name="Nakamura H."/>
            <person name="Mori M."/>
            <person name="Yoshida Y."/>
            <person name="Ohtoshi R."/>
            <person name="Malay A.D."/>
            <person name="Moran D.A.P."/>
            <person name="Tomita M."/>
            <person name="Numata K."/>
            <person name="Arakawa K."/>
        </authorList>
    </citation>
    <scope>NUCLEOTIDE SEQUENCE</scope>
</reference>